<dbReference type="Proteomes" id="UP000603545">
    <property type="component" value="Unassembled WGS sequence"/>
</dbReference>
<protein>
    <recommendedName>
        <fullName evidence="3">Lipoprotein</fullName>
    </recommendedName>
</protein>
<comment type="caution">
    <text evidence="1">The sequence shown here is derived from an EMBL/GenBank/DDBJ whole genome shotgun (WGS) entry which is preliminary data.</text>
</comment>
<dbReference type="AlphaFoldDB" id="A0A8J6N5G0"/>
<dbReference type="PROSITE" id="PS51257">
    <property type="entry name" value="PROKAR_LIPOPROTEIN"/>
    <property type="match status" value="1"/>
</dbReference>
<organism evidence="1 2">
    <name type="scientific">Candidatus Desulfaltia bathyphila</name>
    <dbReference type="NCBI Taxonomy" id="2841697"/>
    <lineage>
        <taxon>Bacteria</taxon>
        <taxon>Pseudomonadati</taxon>
        <taxon>Thermodesulfobacteriota</taxon>
        <taxon>Desulfobacteria</taxon>
        <taxon>Desulfobacterales</taxon>
        <taxon>Desulfobacterales incertae sedis</taxon>
        <taxon>Candidatus Desulfaltia</taxon>
    </lineage>
</organism>
<reference evidence="1 2" key="1">
    <citation type="submission" date="2020-08" db="EMBL/GenBank/DDBJ databases">
        <title>Bridging the membrane lipid divide: bacteria of the FCB group superphylum have the potential to synthesize archaeal ether lipids.</title>
        <authorList>
            <person name="Villanueva L."/>
            <person name="Von Meijenfeldt F.A.B."/>
            <person name="Westbye A.B."/>
            <person name="Yadav S."/>
            <person name="Hopmans E.C."/>
            <person name="Dutilh B.E."/>
            <person name="Sinninghe Damste J.S."/>
        </authorList>
    </citation>
    <scope>NUCLEOTIDE SEQUENCE [LARGE SCALE GENOMIC DNA]</scope>
    <source>
        <strain evidence="1">NIOZ-UU82</strain>
    </source>
</reference>
<evidence type="ECO:0000313" key="2">
    <source>
        <dbReference type="Proteomes" id="UP000603545"/>
    </source>
</evidence>
<gene>
    <name evidence="1" type="ORF">H8E80_02270</name>
</gene>
<evidence type="ECO:0000313" key="1">
    <source>
        <dbReference type="EMBL" id="MBC8198862.1"/>
    </source>
</evidence>
<dbReference type="EMBL" id="JACNLL010000026">
    <property type="protein sequence ID" value="MBC8198862.1"/>
    <property type="molecule type" value="Genomic_DNA"/>
</dbReference>
<evidence type="ECO:0008006" key="3">
    <source>
        <dbReference type="Google" id="ProtNLM"/>
    </source>
</evidence>
<name>A0A8J6N5G0_9BACT</name>
<sequence length="73" mass="8580">MKKIVLIFILGLFFSGCGTLAKESEFFEHDTMYKNWDHLKFSIYGFEYPSAESLKKTQEQGWWGLEIPINPDK</sequence>
<accession>A0A8J6N5G0</accession>
<proteinExistence type="predicted"/>